<organism evidence="1 2">
    <name type="scientific">Trichuris suis</name>
    <name type="common">pig whipworm</name>
    <dbReference type="NCBI Taxonomy" id="68888"/>
    <lineage>
        <taxon>Eukaryota</taxon>
        <taxon>Metazoa</taxon>
        <taxon>Ecdysozoa</taxon>
        <taxon>Nematoda</taxon>
        <taxon>Enoplea</taxon>
        <taxon>Dorylaimia</taxon>
        <taxon>Trichinellida</taxon>
        <taxon>Trichuridae</taxon>
        <taxon>Trichuris</taxon>
    </lineage>
</organism>
<protein>
    <submittedName>
        <fullName evidence="1">Uncharacterized protein</fullName>
    </submittedName>
</protein>
<name>A0A085LZA9_9BILA</name>
<dbReference type="EMBL" id="KL363255">
    <property type="protein sequence ID" value="KFD50305.1"/>
    <property type="molecule type" value="Genomic_DNA"/>
</dbReference>
<gene>
    <name evidence="1" type="ORF">M513_08805</name>
</gene>
<evidence type="ECO:0000313" key="2">
    <source>
        <dbReference type="Proteomes" id="UP000030764"/>
    </source>
</evidence>
<proteinExistence type="predicted"/>
<dbReference type="OrthoDB" id="5915138at2759"/>
<accession>A0A085LZA9</accession>
<dbReference type="Proteomes" id="UP000030764">
    <property type="component" value="Unassembled WGS sequence"/>
</dbReference>
<sequence length="363" mass="42534">MGEYPKLAELSAVCSCQEDLIVKLEVQVQSYRRFTEKLRDRLRAYLEDEGQLFRCLEAAQLTSESLKVDDNAILEKVEVLCSKLNLTASKFEKLAENQERHAGDQNSVDPLRLASLAQRYWDAKREIDLKAEEYKKSFEERCLQADQLREAEVSLYKDQLKQVNGNLTKALRDIEDLNDKNDQYEEQLKALMNIFKDREAILESDVTKYQTESISAKLESNNLKCKLESVKNNLRRIEEMRNVEVTSLKENLELMKHQHHETHSNLIAVKQEALNYQQKLHLAERELQTFRNKQRAVEEDLKQSVTDLKEQLEQCRFLCQQQKDMEISKLKRLLHAQSMIIAQLKTECVKITNKSKRTRKKQA</sequence>
<keyword evidence="2" id="KW-1185">Reference proteome</keyword>
<dbReference type="AlphaFoldDB" id="A0A085LZA9"/>
<evidence type="ECO:0000313" key="1">
    <source>
        <dbReference type="EMBL" id="KFD50305.1"/>
    </source>
</evidence>
<feature type="non-terminal residue" evidence="1">
    <location>
        <position position="363"/>
    </location>
</feature>
<reference evidence="1 2" key="1">
    <citation type="journal article" date="2014" name="Nat. Genet.">
        <title>Genome and transcriptome of the porcine whipworm Trichuris suis.</title>
        <authorList>
            <person name="Jex A.R."/>
            <person name="Nejsum P."/>
            <person name="Schwarz E.M."/>
            <person name="Hu L."/>
            <person name="Young N.D."/>
            <person name="Hall R.S."/>
            <person name="Korhonen P.K."/>
            <person name="Liao S."/>
            <person name="Thamsborg S."/>
            <person name="Xia J."/>
            <person name="Xu P."/>
            <person name="Wang S."/>
            <person name="Scheerlinck J.P."/>
            <person name="Hofmann A."/>
            <person name="Sternberg P.W."/>
            <person name="Wang J."/>
            <person name="Gasser R.B."/>
        </authorList>
    </citation>
    <scope>NUCLEOTIDE SEQUENCE [LARGE SCALE GENOMIC DNA]</scope>
    <source>
        <strain evidence="1">DCEP-RM93M</strain>
    </source>
</reference>